<dbReference type="SUPFAM" id="SSF110849">
    <property type="entry name" value="ParB/Sulfiredoxin"/>
    <property type="match status" value="1"/>
</dbReference>
<dbReference type="InterPro" id="IPR041468">
    <property type="entry name" value="HTH_ParB/Spo0J"/>
</dbReference>
<gene>
    <name evidence="7" type="ORF">HIJ39_00945</name>
</gene>
<feature type="region of interest" description="Disordered" evidence="5">
    <location>
        <begin position="1"/>
        <end position="37"/>
    </location>
</feature>
<keyword evidence="4" id="KW-0238">DNA-binding</keyword>
<name>A0A7Y0L080_9FIRM</name>
<dbReference type="RefSeq" id="WP_169095755.1">
    <property type="nucleotide sequence ID" value="NZ_JABBVZ010000002.1"/>
</dbReference>
<organism evidence="7 8">
    <name type="scientific">Sulfobacillus harzensis</name>
    <dbReference type="NCBI Taxonomy" id="2729629"/>
    <lineage>
        <taxon>Bacteria</taxon>
        <taxon>Bacillati</taxon>
        <taxon>Bacillota</taxon>
        <taxon>Clostridia</taxon>
        <taxon>Eubacteriales</taxon>
        <taxon>Clostridiales Family XVII. Incertae Sedis</taxon>
        <taxon>Sulfobacillus</taxon>
    </lineage>
</organism>
<dbReference type="EMBL" id="JABBVZ010000002">
    <property type="protein sequence ID" value="NMP20924.1"/>
    <property type="molecule type" value="Genomic_DNA"/>
</dbReference>
<dbReference type="Proteomes" id="UP000533476">
    <property type="component" value="Unassembled WGS sequence"/>
</dbReference>
<dbReference type="GO" id="GO:0007059">
    <property type="term" value="P:chromosome segregation"/>
    <property type="evidence" value="ECO:0007669"/>
    <property type="project" value="UniProtKB-KW"/>
</dbReference>
<dbReference type="InterPro" id="IPR050336">
    <property type="entry name" value="Chromosome_partition/occlusion"/>
</dbReference>
<dbReference type="PANTHER" id="PTHR33375">
    <property type="entry name" value="CHROMOSOME-PARTITIONING PROTEIN PARB-RELATED"/>
    <property type="match status" value="1"/>
</dbReference>
<dbReference type="InterPro" id="IPR057240">
    <property type="entry name" value="ParB_dimer_C"/>
</dbReference>
<dbReference type="FunFam" id="1.10.10.2830:FF:000001">
    <property type="entry name" value="Chromosome partitioning protein ParB"/>
    <property type="match status" value="1"/>
</dbReference>
<comment type="subcellular location">
    <subcellularLocation>
        <location evidence="1">Cytoplasm</location>
        <location evidence="1">Nucleoid</location>
    </subcellularLocation>
</comment>
<dbReference type="GO" id="GO:0009295">
    <property type="term" value="C:nucleoid"/>
    <property type="evidence" value="ECO:0007669"/>
    <property type="project" value="UniProtKB-SubCell"/>
</dbReference>
<feature type="domain" description="ParB-like N-terminal" evidence="6">
    <location>
        <begin position="35"/>
        <end position="124"/>
    </location>
</feature>
<dbReference type="Gene3D" id="3.90.1530.30">
    <property type="match status" value="1"/>
</dbReference>
<dbReference type="GO" id="GO:0005694">
    <property type="term" value="C:chromosome"/>
    <property type="evidence" value="ECO:0007669"/>
    <property type="project" value="TreeGrafter"/>
</dbReference>
<comment type="caution">
    <text evidence="7">The sequence shown here is derived from an EMBL/GenBank/DDBJ whole genome shotgun (WGS) entry which is preliminary data.</text>
</comment>
<dbReference type="Pfam" id="PF02195">
    <property type="entry name" value="ParB_N"/>
    <property type="match status" value="1"/>
</dbReference>
<dbReference type="SMART" id="SM00470">
    <property type="entry name" value="ParB"/>
    <property type="match status" value="1"/>
</dbReference>
<dbReference type="GO" id="GO:0003677">
    <property type="term" value="F:DNA binding"/>
    <property type="evidence" value="ECO:0007669"/>
    <property type="project" value="UniProtKB-KW"/>
</dbReference>
<evidence type="ECO:0000256" key="4">
    <source>
        <dbReference type="ARBA" id="ARBA00023125"/>
    </source>
</evidence>
<dbReference type="NCBIfam" id="TIGR00180">
    <property type="entry name" value="parB_part"/>
    <property type="match status" value="1"/>
</dbReference>
<sequence length="295" mass="32916">MAKARGLGRGLSSLIPERSPEERTQENLHGSTAPQGIDLGAVEANPFQPRRVFREEDLAELTASIRIHGVIQPILVRPVDGHYQLIAGERRVRAARAAGLRTIPAVVKEFSDREAVELALVENLQRSDLNPMEESLAYNRLIDEFGWTQEEIGARVGKSRSHVANYLRLLNLEEEIQRLISEQALTVAHAKVLLSVADGRRRELARRSAEEGWTVKQLEAAVKRGDLPPRPKAQEDVHLKSVEAGLRRRLGTKVTLRGDSQKGRIEIPYRSLDELERLLAILDHEPSPSDGGFVV</sequence>
<dbReference type="InterPro" id="IPR004437">
    <property type="entry name" value="ParB/RepB/Spo0J"/>
</dbReference>
<keyword evidence="8" id="KW-1185">Reference proteome</keyword>
<evidence type="ECO:0000256" key="1">
    <source>
        <dbReference type="ARBA" id="ARBA00004453"/>
    </source>
</evidence>
<dbReference type="InterPro" id="IPR036086">
    <property type="entry name" value="ParB/Sulfiredoxin_sf"/>
</dbReference>
<evidence type="ECO:0000313" key="8">
    <source>
        <dbReference type="Proteomes" id="UP000533476"/>
    </source>
</evidence>
<evidence type="ECO:0000256" key="3">
    <source>
        <dbReference type="ARBA" id="ARBA00022829"/>
    </source>
</evidence>
<protein>
    <submittedName>
        <fullName evidence="7">ParB/RepB/Spo0J family partition protein</fullName>
    </submittedName>
</protein>
<accession>A0A7Y0L080</accession>
<reference evidence="7 8" key="1">
    <citation type="submission" date="2020-04" db="EMBL/GenBank/DDBJ databases">
        <authorList>
            <person name="Zhang R."/>
            <person name="Schippers A."/>
        </authorList>
    </citation>
    <scope>NUCLEOTIDE SEQUENCE [LARGE SCALE GENOMIC DNA]</scope>
    <source>
        <strain evidence="7 8">DSM 109850</strain>
    </source>
</reference>
<dbReference type="AlphaFoldDB" id="A0A7Y0L080"/>
<dbReference type="Gene3D" id="1.10.10.2830">
    <property type="match status" value="1"/>
</dbReference>
<evidence type="ECO:0000313" key="7">
    <source>
        <dbReference type="EMBL" id="NMP20924.1"/>
    </source>
</evidence>
<dbReference type="PANTHER" id="PTHR33375:SF1">
    <property type="entry name" value="CHROMOSOME-PARTITIONING PROTEIN PARB-RELATED"/>
    <property type="match status" value="1"/>
</dbReference>
<evidence type="ECO:0000256" key="5">
    <source>
        <dbReference type="SAM" id="MobiDB-lite"/>
    </source>
</evidence>
<dbReference type="Pfam" id="PF17762">
    <property type="entry name" value="HTH_ParB"/>
    <property type="match status" value="1"/>
</dbReference>
<keyword evidence="3" id="KW-0159">Chromosome partition</keyword>
<proteinExistence type="inferred from homology"/>
<evidence type="ECO:0000259" key="6">
    <source>
        <dbReference type="SMART" id="SM00470"/>
    </source>
</evidence>
<dbReference type="Pfam" id="PF23552">
    <property type="entry name" value="ParB_C"/>
    <property type="match status" value="1"/>
</dbReference>
<dbReference type="InterPro" id="IPR003115">
    <property type="entry name" value="ParB_N"/>
</dbReference>
<evidence type="ECO:0000256" key="2">
    <source>
        <dbReference type="ARBA" id="ARBA00006295"/>
    </source>
</evidence>
<comment type="similarity">
    <text evidence="2">Belongs to the ParB family.</text>
</comment>
<dbReference type="SUPFAM" id="SSF109709">
    <property type="entry name" value="KorB DNA-binding domain-like"/>
    <property type="match status" value="1"/>
</dbReference>
<dbReference type="FunFam" id="3.90.1530.30:FF:000001">
    <property type="entry name" value="Chromosome partitioning protein ParB"/>
    <property type="match status" value="1"/>
</dbReference>